<keyword evidence="5" id="KW-1185">Reference proteome</keyword>
<dbReference type="KEGG" id="pavi:110755277"/>
<dbReference type="RefSeq" id="XP_021812152.1">
    <property type="nucleotide sequence ID" value="XM_021956460.1"/>
</dbReference>
<dbReference type="InterPro" id="IPR009072">
    <property type="entry name" value="Histone-fold"/>
</dbReference>
<comment type="similarity">
    <text evidence="2">Belongs to the histone H2B family.</text>
</comment>
<reference evidence="6" key="1">
    <citation type="submission" date="2025-08" db="UniProtKB">
        <authorList>
            <consortium name="RefSeq"/>
        </authorList>
    </citation>
    <scope>IDENTIFICATION</scope>
</reference>
<dbReference type="GO" id="GO:0046982">
    <property type="term" value="F:protein heterodimerization activity"/>
    <property type="evidence" value="ECO:0007669"/>
    <property type="project" value="InterPro"/>
</dbReference>
<feature type="compositionally biased region" description="Basic and acidic residues" evidence="3">
    <location>
        <begin position="162"/>
        <end position="179"/>
    </location>
</feature>
<dbReference type="SUPFAM" id="SSF47113">
    <property type="entry name" value="Histone-fold"/>
    <property type="match status" value="1"/>
</dbReference>
<dbReference type="GO" id="GO:0000786">
    <property type="term" value="C:nucleosome"/>
    <property type="evidence" value="ECO:0007669"/>
    <property type="project" value="InterPro"/>
</dbReference>
<proteinExistence type="inferred from homology"/>
<protein>
    <submittedName>
        <fullName evidence="6">Histone H2B.2-like</fullName>
    </submittedName>
</protein>
<dbReference type="InterPro" id="IPR007125">
    <property type="entry name" value="H2A/H2B/H3"/>
</dbReference>
<dbReference type="PRINTS" id="PR00621">
    <property type="entry name" value="HISTONEH2B"/>
</dbReference>
<evidence type="ECO:0000313" key="6">
    <source>
        <dbReference type="RefSeq" id="XP_021812152.1"/>
    </source>
</evidence>
<accession>A0A6P5SCM8</accession>
<dbReference type="Proteomes" id="UP000515124">
    <property type="component" value="Unplaced"/>
</dbReference>
<dbReference type="SMART" id="SM00427">
    <property type="entry name" value="H2B"/>
    <property type="match status" value="1"/>
</dbReference>
<gene>
    <name evidence="6" type="primary">LOC110755277</name>
</gene>
<feature type="region of interest" description="Disordered" evidence="3">
    <location>
        <begin position="49"/>
        <end position="223"/>
    </location>
</feature>
<dbReference type="GO" id="GO:0005634">
    <property type="term" value="C:nucleus"/>
    <property type="evidence" value="ECO:0007669"/>
    <property type="project" value="UniProtKB-ARBA"/>
</dbReference>
<feature type="compositionally biased region" description="Basic residues" evidence="3">
    <location>
        <begin position="205"/>
        <end position="219"/>
    </location>
</feature>
<dbReference type="CDD" id="cd22910">
    <property type="entry name" value="HFD_H2B"/>
    <property type="match status" value="1"/>
</dbReference>
<feature type="domain" description="Core Histone H2A/H2B/H3" evidence="4">
    <location>
        <begin position="207"/>
        <end position="289"/>
    </location>
</feature>
<dbReference type="Pfam" id="PF00125">
    <property type="entry name" value="Histone"/>
    <property type="match status" value="1"/>
</dbReference>
<dbReference type="InterPro" id="IPR000558">
    <property type="entry name" value="Histone_H2B"/>
</dbReference>
<dbReference type="GeneID" id="110755277"/>
<feature type="compositionally biased region" description="Basic and acidic residues" evidence="3">
    <location>
        <begin position="194"/>
        <end position="203"/>
    </location>
</feature>
<evidence type="ECO:0000259" key="4">
    <source>
        <dbReference type="Pfam" id="PF00125"/>
    </source>
</evidence>
<feature type="compositionally biased region" description="Basic and acidic residues" evidence="3">
    <location>
        <begin position="60"/>
        <end position="74"/>
    </location>
</feature>
<comment type="function">
    <text evidence="1">Core component of nucleosome. Nucleosomes wrap and compact DNA into chromatin, limiting DNA accessibility to the cellular machineries which require DNA as a template. Histones thereby play a central role in transcription regulation, DNA repair, DNA replication and chromosomal stability. DNA accessibility is regulated via a complex set of post-translational modifications of histones, also called histone code, and nucleosome remodeling.</text>
</comment>
<evidence type="ECO:0000256" key="3">
    <source>
        <dbReference type="SAM" id="MobiDB-lite"/>
    </source>
</evidence>
<feature type="non-terminal residue" evidence="6">
    <location>
        <position position="1"/>
    </location>
</feature>
<evidence type="ECO:0000313" key="5">
    <source>
        <dbReference type="Proteomes" id="UP000515124"/>
    </source>
</evidence>
<dbReference type="FunFam" id="1.10.20.10:FF:000043">
    <property type="entry name" value="Histone H2B"/>
    <property type="match status" value="1"/>
</dbReference>
<organism evidence="5 6">
    <name type="scientific">Prunus avium</name>
    <name type="common">Cherry</name>
    <name type="synonym">Cerasus avium</name>
    <dbReference type="NCBI Taxonomy" id="42229"/>
    <lineage>
        <taxon>Eukaryota</taxon>
        <taxon>Viridiplantae</taxon>
        <taxon>Streptophyta</taxon>
        <taxon>Embryophyta</taxon>
        <taxon>Tracheophyta</taxon>
        <taxon>Spermatophyta</taxon>
        <taxon>Magnoliopsida</taxon>
        <taxon>eudicotyledons</taxon>
        <taxon>Gunneridae</taxon>
        <taxon>Pentapetalae</taxon>
        <taxon>rosids</taxon>
        <taxon>fabids</taxon>
        <taxon>Rosales</taxon>
        <taxon>Rosaceae</taxon>
        <taxon>Amygdaloideae</taxon>
        <taxon>Amygdaleae</taxon>
        <taxon>Prunus</taxon>
    </lineage>
</organism>
<evidence type="ECO:0000256" key="2">
    <source>
        <dbReference type="ARBA" id="ARBA00006846"/>
    </source>
</evidence>
<dbReference type="GO" id="GO:0030527">
    <property type="term" value="F:structural constituent of chromatin"/>
    <property type="evidence" value="ECO:0007669"/>
    <property type="project" value="InterPro"/>
</dbReference>
<name>A0A6P5SCM8_PRUAV</name>
<evidence type="ECO:0000256" key="1">
    <source>
        <dbReference type="ARBA" id="ARBA00002001"/>
    </source>
</evidence>
<dbReference type="PANTHER" id="PTHR23428">
    <property type="entry name" value="HISTONE H2B"/>
    <property type="match status" value="1"/>
</dbReference>
<dbReference type="GO" id="GO:0003677">
    <property type="term" value="F:DNA binding"/>
    <property type="evidence" value="ECO:0007669"/>
    <property type="project" value="InterPro"/>
</dbReference>
<dbReference type="AlphaFoldDB" id="A0A6P5SCM8"/>
<dbReference type="Gene3D" id="1.10.20.10">
    <property type="entry name" value="Histone, subunit A"/>
    <property type="match status" value="1"/>
</dbReference>
<sequence length="321" mass="36249">HFQIHFLRGKQATLLHANIGPLLSKMAPKRSTKTVVKTTKQVVRETVQASSVVQSKRQKKQSEDSSDQTREPVKTIKTISIETQEENQTQNVEISEPLKTRRIPIQTEEENQILKGQHAEAKTTLTSDQKEAAEEEEGEEGEKKEDQEDSVETNIISDEKEDEQKSEEVKTQEGEKEDSMETNTTSDEREEEKEEHKSDEVKTQKGGKKSSEKKRKRRERGGGEEYKIYVHRVLKQVHPGMGVSSKGMIVLSNLMNDMFERLADEAARLTKYTARKTLSSREIQGAVKLVLPGELGRHAMAEGTKAVSTYASNNNGRQSKS</sequence>